<comment type="subcellular location">
    <subcellularLocation>
        <location evidence="1">Nucleus</location>
    </subcellularLocation>
</comment>
<evidence type="ECO:0000313" key="7">
    <source>
        <dbReference type="Proteomes" id="UP001447188"/>
    </source>
</evidence>
<dbReference type="InterPro" id="IPR003877">
    <property type="entry name" value="SPRY_dom"/>
</dbReference>
<name>A0ABR3GD54_9PEZI</name>
<sequence>MQDVLMLDVAHDSLSPALLTTSVPQKRPEDAESTVPARNKPPREKKESWKKKEALNTAALIATNFNGSGGGGSGGTGSGKHTTGHNTPGGLTANAAAWPTINRWRLPPPKEQDYYGHRAPPTMVIGDITDLPEDFVAVNDHPMNRRGFRYVPCEASRMLPTVAYRHSEYEPFTPRINFEDMNAQVYVNNSGNAITTSKGWRMARANVGVREGDWYYECKVVRGINEDGAPGGHVRVGWARREAPLDAPVGFDAHSYGIRDASGQKVHMSRPKDFLNSTFHTNDIIGLHIRLPPLSTQRCLTNDPVAKSGDIIRDRIPIRFKNQLWFEQFEYQPTKDMEELMNPAPGTKPATPPKTLPGSFIKVYKNGEYVGMPWEDLYAFLPPASKPLAALGGRDLDDGTLGYYPAVSVFRAGVVECNFGPDWWSPPMDLGSEVKPMSERYDEQIAEDVMYDLVDEVHLLFEAPAPAVGAAAMAAAPTVNVKEEIKEMVMEDE</sequence>
<dbReference type="Proteomes" id="UP001447188">
    <property type="component" value="Unassembled WGS sequence"/>
</dbReference>
<proteinExistence type="inferred from homology"/>
<comment type="similarity">
    <text evidence="3">Belongs to the cclA family.</text>
</comment>
<dbReference type="PROSITE" id="PS50188">
    <property type="entry name" value="B302_SPRY"/>
    <property type="match status" value="1"/>
</dbReference>
<evidence type="ECO:0000256" key="3">
    <source>
        <dbReference type="ARBA" id="ARBA00038149"/>
    </source>
</evidence>
<keyword evidence="2" id="KW-0539">Nucleus</keyword>
<dbReference type="SMART" id="SM00449">
    <property type="entry name" value="SPRY"/>
    <property type="match status" value="1"/>
</dbReference>
<dbReference type="CDD" id="cd12872">
    <property type="entry name" value="SPRY_Ash2"/>
    <property type="match status" value="1"/>
</dbReference>
<dbReference type="Gene3D" id="2.60.120.920">
    <property type="match status" value="1"/>
</dbReference>
<feature type="region of interest" description="Disordered" evidence="4">
    <location>
        <begin position="63"/>
        <end position="89"/>
    </location>
</feature>
<protein>
    <submittedName>
        <fullName evidence="6">Transcription factor, contains a PHD finger motif</fullName>
    </submittedName>
</protein>
<evidence type="ECO:0000256" key="1">
    <source>
        <dbReference type="ARBA" id="ARBA00004123"/>
    </source>
</evidence>
<dbReference type="PANTHER" id="PTHR10598:SF0">
    <property type="entry name" value="SET1_ASH2 HISTONE METHYLTRANSFERASE COMPLEX SUBUNIT ASH2"/>
    <property type="match status" value="1"/>
</dbReference>
<organism evidence="6 7">
    <name type="scientific">Discina gigas</name>
    <dbReference type="NCBI Taxonomy" id="1032678"/>
    <lineage>
        <taxon>Eukaryota</taxon>
        <taxon>Fungi</taxon>
        <taxon>Dikarya</taxon>
        <taxon>Ascomycota</taxon>
        <taxon>Pezizomycotina</taxon>
        <taxon>Pezizomycetes</taxon>
        <taxon>Pezizales</taxon>
        <taxon>Discinaceae</taxon>
        <taxon>Discina</taxon>
    </lineage>
</organism>
<dbReference type="InterPro" id="IPR013320">
    <property type="entry name" value="ConA-like_dom_sf"/>
</dbReference>
<feature type="compositionally biased region" description="Basic and acidic residues" evidence="4">
    <location>
        <begin position="41"/>
        <end position="51"/>
    </location>
</feature>
<dbReference type="PANTHER" id="PTHR10598">
    <property type="entry name" value="SET1/ASH2 HISTONE METHYLTRANSFERASE COMPLEX SUBUNIT ASH2"/>
    <property type="match status" value="1"/>
</dbReference>
<dbReference type="SUPFAM" id="SSF49899">
    <property type="entry name" value="Concanavalin A-like lectins/glucanases"/>
    <property type="match status" value="1"/>
</dbReference>
<evidence type="ECO:0000256" key="2">
    <source>
        <dbReference type="ARBA" id="ARBA00023242"/>
    </source>
</evidence>
<feature type="region of interest" description="Disordered" evidence="4">
    <location>
        <begin position="18"/>
        <end position="51"/>
    </location>
</feature>
<gene>
    <name evidence="6" type="primary">ASH2</name>
    <name evidence="6" type="ORF">Q9L58_007190</name>
</gene>
<feature type="domain" description="B30.2/SPRY" evidence="5">
    <location>
        <begin position="154"/>
        <end position="353"/>
    </location>
</feature>
<keyword evidence="7" id="KW-1185">Reference proteome</keyword>
<comment type="caution">
    <text evidence="6">The sequence shown here is derived from an EMBL/GenBank/DDBJ whole genome shotgun (WGS) entry which is preliminary data.</text>
</comment>
<evidence type="ECO:0000259" key="5">
    <source>
        <dbReference type="PROSITE" id="PS50188"/>
    </source>
</evidence>
<dbReference type="EMBL" id="JBBBZM010000110">
    <property type="protein sequence ID" value="KAL0633887.1"/>
    <property type="molecule type" value="Genomic_DNA"/>
</dbReference>
<evidence type="ECO:0000313" key="6">
    <source>
        <dbReference type="EMBL" id="KAL0633887.1"/>
    </source>
</evidence>
<dbReference type="InterPro" id="IPR043136">
    <property type="entry name" value="B30.2/SPRY_sf"/>
</dbReference>
<evidence type="ECO:0000256" key="4">
    <source>
        <dbReference type="SAM" id="MobiDB-lite"/>
    </source>
</evidence>
<feature type="compositionally biased region" description="Gly residues" evidence="4">
    <location>
        <begin position="67"/>
        <end position="78"/>
    </location>
</feature>
<dbReference type="InterPro" id="IPR037353">
    <property type="entry name" value="ASH2"/>
</dbReference>
<accession>A0ABR3GD54</accession>
<dbReference type="InterPro" id="IPR001870">
    <property type="entry name" value="B30.2/SPRY"/>
</dbReference>
<reference evidence="6 7" key="1">
    <citation type="submission" date="2024-02" db="EMBL/GenBank/DDBJ databases">
        <title>Discinaceae phylogenomics.</title>
        <authorList>
            <person name="Dirks A.C."/>
            <person name="James T.Y."/>
        </authorList>
    </citation>
    <scope>NUCLEOTIDE SEQUENCE [LARGE SCALE GENOMIC DNA]</scope>
    <source>
        <strain evidence="6 7">ACD0624</strain>
    </source>
</reference>